<organism evidence="3 5">
    <name type="scientific">Cucumis melo var. makuwa</name>
    <name type="common">Oriental melon</name>
    <dbReference type="NCBI Taxonomy" id="1194695"/>
    <lineage>
        <taxon>Eukaryota</taxon>
        <taxon>Viridiplantae</taxon>
        <taxon>Streptophyta</taxon>
        <taxon>Embryophyta</taxon>
        <taxon>Tracheophyta</taxon>
        <taxon>Spermatophyta</taxon>
        <taxon>Magnoliopsida</taxon>
        <taxon>eudicotyledons</taxon>
        <taxon>Gunneridae</taxon>
        <taxon>Pentapetalae</taxon>
        <taxon>rosids</taxon>
        <taxon>fabids</taxon>
        <taxon>Cucurbitales</taxon>
        <taxon>Cucurbitaceae</taxon>
        <taxon>Benincaseae</taxon>
        <taxon>Cucumis</taxon>
    </lineage>
</organism>
<evidence type="ECO:0000259" key="2">
    <source>
        <dbReference type="Pfam" id="PF03732"/>
    </source>
</evidence>
<dbReference type="PANTHER" id="PTHR35046">
    <property type="entry name" value="ZINC KNUCKLE (CCHC-TYPE) FAMILY PROTEIN"/>
    <property type="match status" value="1"/>
</dbReference>
<evidence type="ECO:0000256" key="1">
    <source>
        <dbReference type="SAM" id="MobiDB-lite"/>
    </source>
</evidence>
<dbReference type="OrthoDB" id="1934635at2759"/>
<feature type="compositionally biased region" description="Polar residues" evidence="1">
    <location>
        <begin position="137"/>
        <end position="160"/>
    </location>
</feature>
<dbReference type="InterPro" id="IPR005162">
    <property type="entry name" value="Retrotrans_gag_dom"/>
</dbReference>
<evidence type="ECO:0000313" key="4">
    <source>
        <dbReference type="EMBL" id="TYJ96021.1"/>
    </source>
</evidence>
<protein>
    <submittedName>
        <fullName evidence="3">Reverse transcriptase</fullName>
    </submittedName>
</protein>
<keyword evidence="3" id="KW-0695">RNA-directed DNA polymerase</keyword>
<feature type="domain" description="Retrotransposon gag" evidence="2">
    <location>
        <begin position="41"/>
        <end position="121"/>
    </location>
</feature>
<dbReference type="Proteomes" id="UP000321393">
    <property type="component" value="Unassembled WGS sequence"/>
</dbReference>
<dbReference type="Pfam" id="PF03732">
    <property type="entry name" value="Retrotrans_gag"/>
    <property type="match status" value="1"/>
</dbReference>
<dbReference type="Proteomes" id="UP000321947">
    <property type="component" value="Unassembled WGS sequence"/>
</dbReference>
<keyword evidence="3" id="KW-0548">Nucleotidyltransferase</keyword>
<keyword evidence="3" id="KW-0808">Transferase</keyword>
<accession>A0A5A7T5X0</accession>
<dbReference type="PANTHER" id="PTHR35046:SF9">
    <property type="entry name" value="RNA-DIRECTED DNA POLYMERASE"/>
    <property type="match status" value="1"/>
</dbReference>
<dbReference type="GO" id="GO:0003964">
    <property type="term" value="F:RNA-directed DNA polymerase activity"/>
    <property type="evidence" value="ECO:0007669"/>
    <property type="project" value="UniProtKB-KW"/>
</dbReference>
<proteinExistence type="predicted"/>
<dbReference type="EMBL" id="SSTD01019963">
    <property type="protein sequence ID" value="TYJ96021.1"/>
    <property type="molecule type" value="Genomic_DNA"/>
</dbReference>
<evidence type="ECO:0000313" key="3">
    <source>
        <dbReference type="EMBL" id="KAA0038882.1"/>
    </source>
</evidence>
<comment type="caution">
    <text evidence="3">The sequence shown here is derived from an EMBL/GenBank/DDBJ whole genome shotgun (WGS) entry which is preliminary data.</text>
</comment>
<dbReference type="EMBL" id="SSTE01018569">
    <property type="protein sequence ID" value="KAA0038882.1"/>
    <property type="molecule type" value="Genomic_DNA"/>
</dbReference>
<reference evidence="5 6" key="1">
    <citation type="submission" date="2019-08" db="EMBL/GenBank/DDBJ databases">
        <title>Draft genome sequences of two oriental melons (Cucumis melo L. var makuwa).</title>
        <authorList>
            <person name="Kwon S.-Y."/>
        </authorList>
    </citation>
    <scope>NUCLEOTIDE SEQUENCE [LARGE SCALE GENOMIC DNA]</scope>
    <source>
        <strain evidence="6">cv. Chang Bougi</strain>
        <strain evidence="5">cv. SW 3</strain>
        <tissue evidence="3">Leaf</tissue>
    </source>
</reference>
<gene>
    <name evidence="4" type="ORF">E5676_scaffold2612G00340</name>
    <name evidence="3" type="ORF">E6C27_scaffold1170G00450</name>
</gene>
<dbReference type="AlphaFoldDB" id="A0A5A7T5X0"/>
<feature type="region of interest" description="Disordered" evidence="1">
    <location>
        <begin position="137"/>
        <end position="200"/>
    </location>
</feature>
<feature type="compositionally biased region" description="Basic and acidic residues" evidence="1">
    <location>
        <begin position="166"/>
        <end position="184"/>
    </location>
</feature>
<name>A0A5A7T5X0_CUCMM</name>
<sequence length="281" mass="32724">MKIDVPTYNGKRDIESFLDWVKSSENFFNYMDIPNRKKVHLVVLKLRASASAWCNQLEINRQRCGKQLIHSWEKMKKLLKARFLPLNYEQTLYNQYQNCRQGNRLVAEYIEEFHWLSIRTNLKTVEEMIAIRNKNTSTKSTWEATSTRKPNCNNKTNEQPLASVAEKGKESDIQDVTKQKKKEATTLADEEGNSMSEDNKELKEEAEFIEADDGERFSCVIQRVLIALKEETNPQRHRLFKTRCTIYGRVCDVIDCGSSENIIAKKLMTIMNLKVDPHPNP</sequence>
<evidence type="ECO:0000313" key="6">
    <source>
        <dbReference type="Proteomes" id="UP000321947"/>
    </source>
</evidence>
<evidence type="ECO:0000313" key="5">
    <source>
        <dbReference type="Proteomes" id="UP000321393"/>
    </source>
</evidence>